<accession>A0A1J0GFA5</accession>
<dbReference type="InterPro" id="IPR019587">
    <property type="entry name" value="Polyketide_cyclase/dehydratase"/>
</dbReference>
<organism evidence="1 2">
    <name type="scientific">Clostridium estertheticum subsp. estertheticum</name>
    <dbReference type="NCBI Taxonomy" id="1552"/>
    <lineage>
        <taxon>Bacteria</taxon>
        <taxon>Bacillati</taxon>
        <taxon>Bacillota</taxon>
        <taxon>Clostridia</taxon>
        <taxon>Eubacteriales</taxon>
        <taxon>Clostridiaceae</taxon>
        <taxon>Clostridium</taxon>
    </lineage>
</organism>
<gene>
    <name evidence="1" type="ORF">A7L45_08235</name>
</gene>
<dbReference type="EMBL" id="CP015756">
    <property type="protein sequence ID" value="APC40058.1"/>
    <property type="molecule type" value="Genomic_DNA"/>
</dbReference>
<reference evidence="2" key="1">
    <citation type="journal article" date="2016" name="Front. Microbiol.">
        <title>Complete Genome Sequence of Clostridium estertheticum DSM 8809, a Microbe Identified in Spoiled Vacuum Packed Beef.</title>
        <authorList>
            <person name="Yu Z."/>
            <person name="Gunn L."/>
            <person name="Brennan E."/>
            <person name="Reid R."/>
            <person name="Wall P.G."/>
            <person name="Gaora O.P."/>
            <person name="Hurley D."/>
            <person name="Bolton D."/>
            <person name="Fanning S."/>
        </authorList>
    </citation>
    <scope>NUCLEOTIDE SEQUENCE [LARGE SCALE GENOMIC DNA]</scope>
    <source>
        <strain evidence="2">DSM 8809</strain>
    </source>
</reference>
<dbReference type="Gene3D" id="3.30.530.20">
    <property type="match status" value="1"/>
</dbReference>
<keyword evidence="2" id="KW-1185">Reference proteome</keyword>
<evidence type="ECO:0000313" key="1">
    <source>
        <dbReference type="EMBL" id="APC40058.1"/>
    </source>
</evidence>
<dbReference type="OrthoDB" id="9788177at2"/>
<protein>
    <submittedName>
        <fullName evidence="1">Polyketide cyclase</fullName>
    </submittedName>
</protein>
<dbReference type="InterPro" id="IPR023393">
    <property type="entry name" value="START-like_dom_sf"/>
</dbReference>
<sequence>MAIANAKVTLKEDIKTVWKIVTSLENYAWRSDLREIQVLEAGKKFIEYTKEGYATTFTITTFEPMKRYEFDMDNNNMCGHWTGLFSKTDNKTEINFTENITPKKWIMKPFVGIYLKKQQAAYILDLRKAIDEKQ</sequence>
<dbReference type="RefSeq" id="WP_071612351.1">
    <property type="nucleotide sequence ID" value="NZ_CP015756.1"/>
</dbReference>
<dbReference type="Pfam" id="PF10604">
    <property type="entry name" value="Polyketide_cyc2"/>
    <property type="match status" value="1"/>
</dbReference>
<dbReference type="KEGG" id="ceu:A7L45_08235"/>
<dbReference type="CDD" id="cd07812">
    <property type="entry name" value="SRPBCC"/>
    <property type="match status" value="1"/>
</dbReference>
<evidence type="ECO:0000313" key="2">
    <source>
        <dbReference type="Proteomes" id="UP000182569"/>
    </source>
</evidence>
<name>A0A1J0GFA5_9CLOT</name>
<dbReference type="STRING" id="1552.A7L45_08235"/>
<dbReference type="AlphaFoldDB" id="A0A1J0GFA5"/>
<dbReference type="SUPFAM" id="SSF55961">
    <property type="entry name" value="Bet v1-like"/>
    <property type="match status" value="1"/>
</dbReference>
<proteinExistence type="predicted"/>
<dbReference type="Proteomes" id="UP000182569">
    <property type="component" value="Chromosome"/>
</dbReference>